<reference evidence="2 3" key="1">
    <citation type="journal article" date="2016" name="Mol. Biol. Evol.">
        <title>Comparative Genomics of Early-Diverging Mushroom-Forming Fungi Provides Insights into the Origins of Lignocellulose Decay Capabilities.</title>
        <authorList>
            <person name="Nagy L.G."/>
            <person name="Riley R."/>
            <person name="Tritt A."/>
            <person name="Adam C."/>
            <person name="Daum C."/>
            <person name="Floudas D."/>
            <person name="Sun H."/>
            <person name="Yadav J.S."/>
            <person name="Pangilinan J."/>
            <person name="Larsson K.H."/>
            <person name="Matsuura K."/>
            <person name="Barry K."/>
            <person name="Labutti K."/>
            <person name="Kuo R."/>
            <person name="Ohm R.A."/>
            <person name="Bhattacharya S.S."/>
            <person name="Shirouzu T."/>
            <person name="Yoshinaga Y."/>
            <person name="Martin F.M."/>
            <person name="Grigoriev I.V."/>
            <person name="Hibbett D.S."/>
        </authorList>
    </citation>
    <scope>NUCLEOTIDE SEQUENCE [LARGE SCALE GENOMIC DNA]</scope>
    <source>
        <strain evidence="2 3">93-53</strain>
    </source>
</reference>
<dbReference type="EMBL" id="KV427605">
    <property type="protein sequence ID" value="KZT12626.1"/>
    <property type="molecule type" value="Genomic_DNA"/>
</dbReference>
<feature type="compositionally biased region" description="Basic and acidic residues" evidence="1">
    <location>
        <begin position="138"/>
        <end position="147"/>
    </location>
</feature>
<dbReference type="Proteomes" id="UP000076871">
    <property type="component" value="Unassembled WGS sequence"/>
</dbReference>
<evidence type="ECO:0000256" key="1">
    <source>
        <dbReference type="SAM" id="MobiDB-lite"/>
    </source>
</evidence>
<sequence length="188" mass="21292">MAPIYPPRRLDTPITRSDIPAGVPSASWIIETYRCFVAPQAPLISSSLNDSLRDSVLLLGEITSLEMKTSIARFVHGRPASHSIERCRSGALRHCRRERKSRERGLCRDQNVMRNVDLPYLPLRNAYHRFKTSTNIRRRSEGKDTKQRYNQKTDAQDDIRTEGGTTGSGDVALDNGKWLITNDFASSF</sequence>
<evidence type="ECO:0000313" key="2">
    <source>
        <dbReference type="EMBL" id="KZT12626.1"/>
    </source>
</evidence>
<dbReference type="InParanoid" id="A0A165I5R0"/>
<dbReference type="GeneID" id="63823757"/>
<protein>
    <submittedName>
        <fullName evidence="2">Uncharacterized protein</fullName>
    </submittedName>
</protein>
<accession>A0A165I5R0</accession>
<proteinExistence type="predicted"/>
<evidence type="ECO:0000313" key="3">
    <source>
        <dbReference type="Proteomes" id="UP000076871"/>
    </source>
</evidence>
<organism evidence="2 3">
    <name type="scientific">Laetiporus sulphureus 93-53</name>
    <dbReference type="NCBI Taxonomy" id="1314785"/>
    <lineage>
        <taxon>Eukaryota</taxon>
        <taxon>Fungi</taxon>
        <taxon>Dikarya</taxon>
        <taxon>Basidiomycota</taxon>
        <taxon>Agaricomycotina</taxon>
        <taxon>Agaricomycetes</taxon>
        <taxon>Polyporales</taxon>
        <taxon>Laetiporus</taxon>
    </lineage>
</organism>
<gene>
    <name evidence="2" type="ORF">LAESUDRAFT_709850</name>
</gene>
<name>A0A165I5R0_9APHY</name>
<keyword evidence="3" id="KW-1185">Reference proteome</keyword>
<dbReference type="AlphaFoldDB" id="A0A165I5R0"/>
<feature type="region of interest" description="Disordered" evidence="1">
    <location>
        <begin position="132"/>
        <end position="167"/>
    </location>
</feature>
<dbReference type="RefSeq" id="XP_040770136.1">
    <property type="nucleotide sequence ID" value="XM_040906728.1"/>
</dbReference>